<evidence type="ECO:0000313" key="3">
    <source>
        <dbReference type="Proteomes" id="UP000053676"/>
    </source>
</evidence>
<dbReference type="AlphaFoldDB" id="W2SMT4"/>
<reference evidence="3" key="1">
    <citation type="journal article" date="2014" name="Nat. Genet.">
        <title>Genome of the human hookworm Necator americanus.</title>
        <authorList>
            <person name="Tang Y.T."/>
            <person name="Gao X."/>
            <person name="Rosa B.A."/>
            <person name="Abubucker S."/>
            <person name="Hallsworth-Pepin K."/>
            <person name="Martin J."/>
            <person name="Tyagi R."/>
            <person name="Heizer E."/>
            <person name="Zhang X."/>
            <person name="Bhonagiri-Palsikar V."/>
            <person name="Minx P."/>
            <person name="Warren W.C."/>
            <person name="Wang Q."/>
            <person name="Zhan B."/>
            <person name="Hotez P.J."/>
            <person name="Sternberg P.W."/>
            <person name="Dougall A."/>
            <person name="Gaze S.T."/>
            <person name="Mulvenna J."/>
            <person name="Sotillo J."/>
            <person name="Ranganathan S."/>
            <person name="Rabelo E.M."/>
            <person name="Wilson R.K."/>
            <person name="Felgner P.L."/>
            <person name="Bethony J."/>
            <person name="Hawdon J.M."/>
            <person name="Gasser R.B."/>
            <person name="Loukas A."/>
            <person name="Mitreva M."/>
        </authorList>
    </citation>
    <scope>NUCLEOTIDE SEQUENCE [LARGE SCALE GENOMIC DNA]</scope>
</reference>
<gene>
    <name evidence="2" type="ORF">NECAME_04992</name>
</gene>
<feature type="region of interest" description="Disordered" evidence="1">
    <location>
        <begin position="144"/>
        <end position="184"/>
    </location>
</feature>
<evidence type="ECO:0000313" key="2">
    <source>
        <dbReference type="EMBL" id="ETN70171.1"/>
    </source>
</evidence>
<accession>W2SMT4</accession>
<keyword evidence="3" id="KW-1185">Reference proteome</keyword>
<dbReference type="KEGG" id="nai:NECAME_04992"/>
<evidence type="ECO:0000256" key="1">
    <source>
        <dbReference type="SAM" id="MobiDB-lite"/>
    </source>
</evidence>
<organism evidence="2 3">
    <name type="scientific">Necator americanus</name>
    <name type="common">Human hookworm</name>
    <dbReference type="NCBI Taxonomy" id="51031"/>
    <lineage>
        <taxon>Eukaryota</taxon>
        <taxon>Metazoa</taxon>
        <taxon>Ecdysozoa</taxon>
        <taxon>Nematoda</taxon>
        <taxon>Chromadorea</taxon>
        <taxon>Rhabditida</taxon>
        <taxon>Rhabditina</taxon>
        <taxon>Rhabditomorpha</taxon>
        <taxon>Strongyloidea</taxon>
        <taxon>Ancylostomatidae</taxon>
        <taxon>Bunostominae</taxon>
        <taxon>Necator</taxon>
    </lineage>
</organism>
<sequence length="184" mass="20371">MCSSFHAELISARKMDSKNLITSTHTVPNSKKNVLERANVKKYAVITDPSSDDRVSILFYLQILRRRLIVFCSRLSLEKIGIGVEILDNLSELSKIVYNKTAREAYVQPIQPSNSYVDFELMKRGSYNFGSLIPNAVAMDTKDCSRCSEPGPPGHIGSPGRSERPEKSGTLRMPGLPGRPSPAT</sequence>
<dbReference type="Proteomes" id="UP000053676">
    <property type="component" value="Unassembled WGS sequence"/>
</dbReference>
<name>W2SMT4_NECAM</name>
<proteinExistence type="predicted"/>
<dbReference type="OrthoDB" id="5875746at2759"/>
<dbReference type="EMBL" id="KI669001">
    <property type="protein sequence ID" value="ETN70171.1"/>
    <property type="molecule type" value="Genomic_DNA"/>
</dbReference>
<protein>
    <submittedName>
        <fullName evidence="2">Uncharacterized protein</fullName>
    </submittedName>
</protein>